<proteinExistence type="predicted"/>
<dbReference type="InterPro" id="IPR008271">
    <property type="entry name" value="Ser/Thr_kinase_AS"/>
</dbReference>
<dbReference type="CDD" id="cd05122">
    <property type="entry name" value="PKc_STE"/>
    <property type="match status" value="1"/>
</dbReference>
<reference evidence="7" key="1">
    <citation type="submission" date="2025-08" db="UniProtKB">
        <authorList>
            <consortium name="RefSeq"/>
        </authorList>
    </citation>
    <scope>IDENTIFICATION</scope>
    <source>
        <strain evidence="7">J_2021</strain>
        <tissue evidence="7">Erythrocytes</tissue>
    </source>
</reference>
<feature type="compositionally biased region" description="Acidic residues" evidence="4">
    <location>
        <begin position="125"/>
        <end position="158"/>
    </location>
</feature>
<dbReference type="InterPro" id="IPR000719">
    <property type="entry name" value="Prot_kinase_dom"/>
</dbReference>
<evidence type="ECO:0000313" key="6">
    <source>
        <dbReference type="Proteomes" id="UP000186698"/>
    </source>
</evidence>
<dbReference type="GO" id="GO:0000165">
    <property type="term" value="P:MAPK cascade"/>
    <property type="evidence" value="ECO:0000318"/>
    <property type="project" value="GO_Central"/>
</dbReference>
<dbReference type="Gene3D" id="3.30.200.20">
    <property type="entry name" value="Phosphorylase Kinase, domain 1"/>
    <property type="match status" value="1"/>
</dbReference>
<dbReference type="SUPFAM" id="SSF56112">
    <property type="entry name" value="Protein kinase-like (PK-like)"/>
    <property type="match status" value="1"/>
</dbReference>
<evidence type="ECO:0000256" key="2">
    <source>
        <dbReference type="ARBA" id="ARBA00022840"/>
    </source>
</evidence>
<dbReference type="InterPro" id="IPR011009">
    <property type="entry name" value="Kinase-like_dom_sf"/>
</dbReference>
<name>A0A8J1KJW5_XENLA</name>
<keyword evidence="6" id="KW-1185">Reference proteome</keyword>
<dbReference type="PANTHER" id="PTHR48015">
    <property type="entry name" value="SERINE/THREONINE-PROTEIN KINASE TAO"/>
    <property type="match status" value="1"/>
</dbReference>
<dbReference type="InterPro" id="IPR017441">
    <property type="entry name" value="Protein_kinase_ATP_BS"/>
</dbReference>
<feature type="domain" description="Protein kinase" evidence="5">
    <location>
        <begin position="395"/>
        <end position="653"/>
    </location>
</feature>
<protein>
    <submittedName>
        <fullName evidence="7">Serine/threonine-protein kinase PAK 3-like</fullName>
    </submittedName>
</protein>
<dbReference type="Proteomes" id="UP000186698">
    <property type="component" value="Chromosome 4S"/>
</dbReference>
<dbReference type="PANTHER" id="PTHR48015:SF41">
    <property type="entry name" value="TRAF2 AND NCK-INTERACTING PROTEIN KINASE"/>
    <property type="match status" value="1"/>
</dbReference>
<dbReference type="KEGG" id="xla:121393203"/>
<accession>A0A8J1KJW5</accession>
<feature type="region of interest" description="Disordered" evidence="4">
    <location>
        <begin position="313"/>
        <end position="355"/>
    </location>
</feature>
<dbReference type="PROSITE" id="PS00108">
    <property type="entry name" value="PROTEIN_KINASE_ST"/>
    <property type="match status" value="1"/>
</dbReference>
<dbReference type="Pfam" id="PF00069">
    <property type="entry name" value="Pkinase"/>
    <property type="match status" value="1"/>
</dbReference>
<dbReference type="AlphaFoldDB" id="A0A8J1KJW5"/>
<feature type="compositionally biased region" description="Acidic residues" evidence="4">
    <location>
        <begin position="183"/>
        <end position="199"/>
    </location>
</feature>
<dbReference type="OrthoDB" id="8693905at2759"/>
<evidence type="ECO:0000259" key="5">
    <source>
        <dbReference type="PROSITE" id="PS50011"/>
    </source>
</evidence>
<dbReference type="GO" id="GO:0004674">
    <property type="term" value="F:protein serine/threonine kinase activity"/>
    <property type="evidence" value="ECO:0000318"/>
    <property type="project" value="GO_Central"/>
</dbReference>
<feature type="compositionally biased region" description="Basic and acidic residues" evidence="4">
    <location>
        <begin position="262"/>
        <end position="276"/>
    </location>
</feature>
<feature type="region of interest" description="Disordered" evidence="4">
    <location>
        <begin position="78"/>
        <end position="279"/>
    </location>
</feature>
<dbReference type="GO" id="GO:0043408">
    <property type="term" value="P:regulation of MAPK cascade"/>
    <property type="evidence" value="ECO:0000318"/>
    <property type="project" value="GO_Central"/>
</dbReference>
<dbReference type="Gene3D" id="1.10.510.10">
    <property type="entry name" value="Transferase(Phosphotransferase) domain 1"/>
    <property type="match status" value="1"/>
</dbReference>
<feature type="binding site" evidence="3">
    <location>
        <position position="424"/>
    </location>
    <ligand>
        <name>ATP</name>
        <dbReference type="ChEBI" id="CHEBI:30616"/>
    </ligand>
</feature>
<dbReference type="PROSITE" id="PS00107">
    <property type="entry name" value="PROTEIN_KINASE_ATP"/>
    <property type="match status" value="1"/>
</dbReference>
<dbReference type="GeneID" id="121393203"/>
<keyword evidence="2 3" id="KW-0067">ATP-binding</keyword>
<dbReference type="GO" id="GO:0005737">
    <property type="term" value="C:cytoplasm"/>
    <property type="evidence" value="ECO:0000318"/>
    <property type="project" value="GO_Central"/>
</dbReference>
<dbReference type="GO" id="GO:0048812">
    <property type="term" value="P:neuron projection morphogenesis"/>
    <property type="evidence" value="ECO:0000318"/>
    <property type="project" value="GO_Central"/>
</dbReference>
<dbReference type="GO" id="GO:0005524">
    <property type="term" value="F:ATP binding"/>
    <property type="evidence" value="ECO:0007669"/>
    <property type="project" value="UniProtKB-UniRule"/>
</dbReference>
<dbReference type="PROSITE" id="PS50011">
    <property type="entry name" value="PROTEIN_KINASE_DOM"/>
    <property type="match status" value="1"/>
</dbReference>
<evidence type="ECO:0000313" key="7">
    <source>
        <dbReference type="RefSeq" id="XP_041417013.1"/>
    </source>
</evidence>
<dbReference type="FunFam" id="1.10.510.10:FF:000906">
    <property type="entry name" value="Spectrin, beta, non-erythrocytic 1"/>
    <property type="match status" value="1"/>
</dbReference>
<keyword evidence="1 3" id="KW-0547">Nucleotide-binding</keyword>
<dbReference type="InterPro" id="IPR050285">
    <property type="entry name" value="STE20_Ser/Thr_kinase"/>
</dbReference>
<gene>
    <name evidence="7" type="primary">LOC121393203</name>
</gene>
<evidence type="ECO:0000256" key="3">
    <source>
        <dbReference type="PROSITE-ProRule" id="PRU10141"/>
    </source>
</evidence>
<organism evidence="6 7">
    <name type="scientific">Xenopus laevis</name>
    <name type="common">African clawed frog</name>
    <dbReference type="NCBI Taxonomy" id="8355"/>
    <lineage>
        <taxon>Eukaryota</taxon>
        <taxon>Metazoa</taxon>
        <taxon>Chordata</taxon>
        <taxon>Craniata</taxon>
        <taxon>Vertebrata</taxon>
        <taxon>Euteleostomi</taxon>
        <taxon>Amphibia</taxon>
        <taxon>Batrachia</taxon>
        <taxon>Anura</taxon>
        <taxon>Pipoidea</taxon>
        <taxon>Pipidae</taxon>
        <taxon>Xenopodinae</taxon>
        <taxon>Xenopus</taxon>
        <taxon>Xenopus</taxon>
    </lineage>
</organism>
<evidence type="ECO:0000256" key="1">
    <source>
        <dbReference type="ARBA" id="ARBA00022741"/>
    </source>
</evidence>
<dbReference type="SMART" id="SM00220">
    <property type="entry name" value="S_TKc"/>
    <property type="match status" value="1"/>
</dbReference>
<sequence>MFRRICSIFKCFTKVKKEKNEIILVLPKMYTEMPCLVQSTGYGNLLCQEPVVTNVNNISEKQPEEIIAHDICQETNIGHNSCQEEPDENNGHDICQEEPEDNISHHSYQEQPEEPGTEISQSNASEEEENLEEESLEEESLEEQNPEEQNLEEEEESSNDNPFPFLEEQPEEPGTEISQSNASEEEEILEEQEEEENNSDDMLISSGEEESISDNLFPSLEKQLEEIIAQDICQEEPETNIGHFQEQPEEPGTEISQGYASEEEHNLEEQAEKENNSDDMVICSDEEESIIDYLFPSLEKQPEEIIAHDNCQENPETNIGHFQEQPEEPGTEISQGNASEEEHNLQEQEEEENNSDDMVIYSGEEESICDDLFPSLEVCNEHGFDKLCPDPSGWIDLEQCVGSGGFGVIHKAWHFKEKKEVAIKVIKDLRDNEEILAELYVLERVSGHDNFPAFYGAFYLRPSISNEEALWIAMTMCAGGSVDALIRSTPNRSLDETWISYICKKVLQGLDYLQELNVIHHDLKGANIMLTSTARVKIIDFGLATIGPISTSNAGTRCWMAPEVHACFTRNVHYNYKVDVWSLGITAIEMAEYNPPHIKLRGAELSERIMNGPAPALKEDIWSNKFQRFLYKCLQKDPAKRPFAKELLLNRFITYNRDEDEVQYSIAEHIHKGAKK</sequence>
<evidence type="ECO:0000256" key="4">
    <source>
        <dbReference type="SAM" id="MobiDB-lite"/>
    </source>
</evidence>
<dbReference type="RefSeq" id="XP_041417013.1">
    <property type="nucleotide sequence ID" value="XM_041561079.1"/>
</dbReference>